<proteinExistence type="predicted"/>
<accession>K1YMI9</accession>
<dbReference type="AlphaFoldDB" id="K1YMI9"/>
<name>K1YMI9_9BACT</name>
<reference evidence="1" key="1">
    <citation type="journal article" date="2012" name="Science">
        <title>Fermentation, hydrogen, and sulfur metabolism in multiple uncultivated bacterial phyla.</title>
        <authorList>
            <person name="Wrighton K.C."/>
            <person name="Thomas B.C."/>
            <person name="Sharon I."/>
            <person name="Miller C.S."/>
            <person name="Castelle C.J."/>
            <person name="VerBerkmoes N.C."/>
            <person name="Wilkins M.J."/>
            <person name="Hettich R.L."/>
            <person name="Lipton M.S."/>
            <person name="Williams K.H."/>
            <person name="Long P.E."/>
            <person name="Banfield J.F."/>
        </authorList>
    </citation>
    <scope>NUCLEOTIDE SEQUENCE [LARGE SCALE GENOMIC DNA]</scope>
</reference>
<organism evidence="1">
    <name type="scientific">uncultured bacterium</name>
    <name type="common">gcode 4</name>
    <dbReference type="NCBI Taxonomy" id="1234023"/>
    <lineage>
        <taxon>Bacteria</taxon>
        <taxon>environmental samples</taxon>
    </lineage>
</organism>
<gene>
    <name evidence="1" type="ORF">ACD_71C00222G0009</name>
</gene>
<dbReference type="InterPro" id="IPR045384">
    <property type="entry name" value="DUF6527"/>
</dbReference>
<comment type="caution">
    <text evidence="1">The sequence shown here is derived from an EMBL/GenBank/DDBJ whole genome shotgun (WGS) entry which is preliminary data.</text>
</comment>
<sequence>MLNKIWHQFVDIIPSILDEGVLYISLKYKVWVHLCFCGCKEKVVTTLTPDSWYMIYDGETVSIRPSVGSFNIKCLSHYYITNNNIIWLDNIPQPKKKEKKSWINTLKFWR</sequence>
<dbReference type="Pfam" id="PF20137">
    <property type="entry name" value="BubE"/>
    <property type="match status" value="1"/>
</dbReference>
<evidence type="ECO:0000313" key="1">
    <source>
        <dbReference type="EMBL" id="EKD44150.1"/>
    </source>
</evidence>
<protein>
    <submittedName>
        <fullName evidence="1">Uncharacterized protein</fullName>
    </submittedName>
</protein>
<dbReference type="EMBL" id="AMFJ01028953">
    <property type="protein sequence ID" value="EKD44150.1"/>
    <property type="molecule type" value="Genomic_DNA"/>
</dbReference>